<evidence type="ECO:0000313" key="11">
    <source>
        <dbReference type="EMBL" id="KAG6767783.1"/>
    </source>
</evidence>
<dbReference type="GO" id="GO:0000139">
    <property type="term" value="C:Golgi membrane"/>
    <property type="evidence" value="ECO:0007669"/>
    <property type="project" value="UniProtKB-SubCell"/>
</dbReference>
<keyword evidence="7" id="KW-1133">Transmembrane helix</keyword>
<evidence type="ECO:0000256" key="6">
    <source>
        <dbReference type="ARBA" id="ARBA00022968"/>
    </source>
</evidence>
<evidence type="ECO:0000256" key="4">
    <source>
        <dbReference type="ARBA" id="ARBA00022679"/>
    </source>
</evidence>
<name>A0A8X7ZA39_POPTO</name>
<dbReference type="GO" id="GO:0005768">
    <property type="term" value="C:endosome"/>
    <property type="evidence" value="ECO:0007669"/>
    <property type="project" value="TreeGrafter"/>
</dbReference>
<reference evidence="11" key="1">
    <citation type="journal article" date="2020" name="bioRxiv">
        <title>Hybrid origin of Populus tomentosa Carr. identified through genome sequencing and phylogenomic analysis.</title>
        <authorList>
            <person name="An X."/>
            <person name="Gao K."/>
            <person name="Chen Z."/>
            <person name="Li J."/>
            <person name="Yang X."/>
            <person name="Yang X."/>
            <person name="Zhou J."/>
            <person name="Guo T."/>
            <person name="Zhao T."/>
            <person name="Huang S."/>
            <person name="Miao D."/>
            <person name="Khan W.U."/>
            <person name="Rao P."/>
            <person name="Ye M."/>
            <person name="Lei B."/>
            <person name="Liao W."/>
            <person name="Wang J."/>
            <person name="Ji L."/>
            <person name="Li Y."/>
            <person name="Guo B."/>
            <person name="Mustafa N.S."/>
            <person name="Li S."/>
            <person name="Yun Q."/>
            <person name="Keller S.R."/>
            <person name="Mao J."/>
            <person name="Zhang R."/>
            <person name="Strauss S.H."/>
        </authorList>
    </citation>
    <scope>NUCLEOTIDE SEQUENCE</scope>
    <source>
        <strain evidence="11">GM15</strain>
        <tissue evidence="11">Leaf</tissue>
    </source>
</reference>
<evidence type="ECO:0000256" key="5">
    <source>
        <dbReference type="ARBA" id="ARBA00022692"/>
    </source>
</evidence>
<keyword evidence="3" id="KW-0328">Glycosyltransferase</keyword>
<dbReference type="Proteomes" id="UP000886885">
    <property type="component" value="Chromosome 7A"/>
</dbReference>
<evidence type="ECO:0000256" key="10">
    <source>
        <dbReference type="ARBA" id="ARBA00023180"/>
    </source>
</evidence>
<keyword evidence="12" id="KW-1185">Reference proteome</keyword>
<evidence type="ECO:0000313" key="12">
    <source>
        <dbReference type="Proteomes" id="UP000886885"/>
    </source>
</evidence>
<evidence type="ECO:0000256" key="7">
    <source>
        <dbReference type="ARBA" id="ARBA00022989"/>
    </source>
</evidence>
<dbReference type="GO" id="GO:0005802">
    <property type="term" value="C:trans-Golgi network"/>
    <property type="evidence" value="ECO:0007669"/>
    <property type="project" value="TreeGrafter"/>
</dbReference>
<sequence length="509" mass="58888">MAKSSVRTKPSSCFSDGSLYLGAALLAFLLVWSLWSYALSHNFDPKTSAKSVANTHVHECVQENPEVNLHYDPPDQTFYDDQELSYSIEKPIKNWDEKRKEWLKHHPSFAPGARDRVVLVTGSQPKPCKNPIGDHLLLRFFKNKVDYCRIHGYDIFYNNVLLHPKMHSYWAKLPVVKAAMLAHPEAEWIWWVDSDAMFTDMEYKLPLQRYDYKKHNLIVHGWEKLIYEKKSWTALNAGVFLIRNCQWSMDFMEKWSGMGPMSSEYEKWGGIQRSVFKDKLFPESDDQSGLTYLLYKDKSLTEKIYLEGEYYFEGYWADILPTYDNITEKYTELEKEDGKLRRRHAEKVSEQYGVFREPHLREAGNGKGSWRRPFITHFTGCQPCSGDHNQMYEGETCWNGMVKALNFADNQVLRKYGFVHPDLLDSNTVTETSFDYPDDGPWQSELTLMIPIPKSFPADHSILEDSSCGSLTHANPLLNGRKPYLGWFKPSILVPSGDVAAYSLLARDG</sequence>
<evidence type="ECO:0000256" key="2">
    <source>
        <dbReference type="ARBA" id="ARBA00005664"/>
    </source>
</evidence>
<organism evidence="11 12">
    <name type="scientific">Populus tomentosa</name>
    <name type="common">Chinese white poplar</name>
    <dbReference type="NCBI Taxonomy" id="118781"/>
    <lineage>
        <taxon>Eukaryota</taxon>
        <taxon>Viridiplantae</taxon>
        <taxon>Streptophyta</taxon>
        <taxon>Embryophyta</taxon>
        <taxon>Tracheophyta</taxon>
        <taxon>Spermatophyta</taxon>
        <taxon>Magnoliopsida</taxon>
        <taxon>eudicotyledons</taxon>
        <taxon>Gunneridae</taxon>
        <taxon>Pentapetalae</taxon>
        <taxon>rosids</taxon>
        <taxon>fabids</taxon>
        <taxon>Malpighiales</taxon>
        <taxon>Salicaceae</taxon>
        <taxon>Saliceae</taxon>
        <taxon>Populus</taxon>
    </lineage>
</organism>
<comment type="subcellular location">
    <subcellularLocation>
        <location evidence="1">Golgi apparatus membrane</location>
        <topology evidence="1">Single-pass type II membrane protein</topology>
    </subcellularLocation>
</comment>
<comment type="similarity">
    <text evidence="2">Belongs to the glycosyltransferase 34 family.</text>
</comment>
<evidence type="ECO:0008006" key="13">
    <source>
        <dbReference type="Google" id="ProtNLM"/>
    </source>
</evidence>
<keyword evidence="6" id="KW-0735">Signal-anchor</keyword>
<dbReference type="AlphaFoldDB" id="A0A8X7ZA39"/>
<comment type="caution">
    <text evidence="11">The sequence shown here is derived from an EMBL/GenBank/DDBJ whole genome shotgun (WGS) entry which is preliminary data.</text>
</comment>
<keyword evidence="9" id="KW-0472">Membrane</keyword>
<dbReference type="PANTHER" id="PTHR31311:SF3">
    <property type="entry name" value="GLYCOSYLTRANSFERASE 7-RELATED"/>
    <property type="match status" value="1"/>
</dbReference>
<evidence type="ECO:0000256" key="1">
    <source>
        <dbReference type="ARBA" id="ARBA00004323"/>
    </source>
</evidence>
<dbReference type="Pfam" id="PF05637">
    <property type="entry name" value="Glyco_transf_34"/>
    <property type="match status" value="1"/>
</dbReference>
<evidence type="ECO:0000256" key="3">
    <source>
        <dbReference type="ARBA" id="ARBA00022676"/>
    </source>
</evidence>
<dbReference type="GO" id="GO:0008378">
    <property type="term" value="F:galactosyltransferase activity"/>
    <property type="evidence" value="ECO:0007669"/>
    <property type="project" value="TreeGrafter"/>
</dbReference>
<keyword evidence="10" id="KW-0325">Glycoprotein</keyword>
<keyword evidence="8" id="KW-0333">Golgi apparatus</keyword>
<dbReference type="FunFam" id="3.90.550.10:FF:000127">
    <property type="entry name" value="Probable glycosyltransferase 7"/>
    <property type="match status" value="1"/>
</dbReference>
<keyword evidence="4" id="KW-0808">Transferase</keyword>
<keyword evidence="5" id="KW-0812">Transmembrane</keyword>
<evidence type="ECO:0000256" key="9">
    <source>
        <dbReference type="ARBA" id="ARBA00023136"/>
    </source>
</evidence>
<dbReference type="PANTHER" id="PTHR31311">
    <property type="entry name" value="XYLOGLUCAN 6-XYLOSYLTRANSFERASE 5-RELATED-RELATED"/>
    <property type="match status" value="1"/>
</dbReference>
<dbReference type="InterPro" id="IPR008630">
    <property type="entry name" value="Glyco_trans_34"/>
</dbReference>
<gene>
    <name evidence="11" type="ORF">POTOM_026669</name>
</gene>
<accession>A0A8X7ZA39</accession>
<protein>
    <recommendedName>
        <fullName evidence="13">Galactosyl transferase GMA12/MNN10 family protein</fullName>
    </recommendedName>
</protein>
<dbReference type="EMBL" id="JAAWWB010000013">
    <property type="protein sequence ID" value="KAG6767783.1"/>
    <property type="molecule type" value="Genomic_DNA"/>
</dbReference>
<proteinExistence type="inferred from homology"/>
<evidence type="ECO:0000256" key="8">
    <source>
        <dbReference type="ARBA" id="ARBA00023034"/>
    </source>
</evidence>
<dbReference type="OrthoDB" id="407658at2759"/>